<dbReference type="AlphaFoldDB" id="A0A127PRL5"/>
<keyword evidence="2" id="KW-1185">Reference proteome</keyword>
<proteinExistence type="predicted"/>
<evidence type="ECO:0000313" key="1">
    <source>
        <dbReference type="EMBL" id="AMP09896.1"/>
    </source>
</evidence>
<gene>
    <name evidence="1" type="ORF">CAter282_2140</name>
</gene>
<accession>A0A127PRL5</accession>
<evidence type="ECO:0000313" key="2">
    <source>
        <dbReference type="Proteomes" id="UP000071778"/>
    </source>
</evidence>
<reference evidence="1 2" key="1">
    <citation type="submission" date="2015-11" db="EMBL/GenBank/DDBJ databases">
        <title>Exploring the genomic traits of fungus-feeding bacterial genus Collimonas.</title>
        <authorList>
            <person name="Song C."/>
            <person name="Schmidt R."/>
            <person name="de Jager V."/>
            <person name="Krzyzanowska D."/>
            <person name="Jongedijk E."/>
            <person name="Cankar K."/>
            <person name="Beekwilder J."/>
            <person name="van Veen A."/>
            <person name="de Boer W."/>
            <person name="van Veen J.A."/>
            <person name="Garbeva P."/>
        </authorList>
    </citation>
    <scope>NUCLEOTIDE SEQUENCE [LARGE SCALE GENOMIC DNA]</scope>
    <source>
        <strain evidence="1 2">Ter282</strain>
    </source>
</reference>
<dbReference type="EMBL" id="CP013235">
    <property type="protein sequence ID" value="AMP09896.1"/>
    <property type="molecule type" value="Genomic_DNA"/>
</dbReference>
<protein>
    <submittedName>
        <fullName evidence="1">Uncharacterized protein</fullName>
    </submittedName>
</protein>
<sequence length="37" mass="4126">MDGILTTNLQILILHTFSAEKKIATTLPMLDVRDKIA</sequence>
<dbReference type="Proteomes" id="UP000071778">
    <property type="component" value="Chromosome"/>
</dbReference>
<name>A0A127PRL5_9BURK</name>
<organism evidence="1 2">
    <name type="scientific">Collimonas arenae</name>
    <dbReference type="NCBI Taxonomy" id="279058"/>
    <lineage>
        <taxon>Bacteria</taxon>
        <taxon>Pseudomonadati</taxon>
        <taxon>Pseudomonadota</taxon>
        <taxon>Betaproteobacteria</taxon>
        <taxon>Burkholderiales</taxon>
        <taxon>Oxalobacteraceae</taxon>
        <taxon>Collimonas</taxon>
    </lineage>
</organism>